<dbReference type="AlphaFoldDB" id="A0AA45ZQ94"/>
<comment type="caution">
    <text evidence="1">The sequence shown here is derived from an EMBL/GenBank/DDBJ whole genome shotgun (WGS) entry which is preliminary data.</text>
</comment>
<evidence type="ECO:0000313" key="1">
    <source>
        <dbReference type="EMBL" id="SEB57163.1"/>
    </source>
</evidence>
<gene>
    <name evidence="1" type="ORF">SAMN04489748_1578</name>
</gene>
<protein>
    <submittedName>
        <fullName evidence="1">Uncharacterized protein</fullName>
    </submittedName>
</protein>
<feature type="non-terminal residue" evidence="1">
    <location>
        <position position="1"/>
    </location>
</feature>
<name>A0AA45ZQ94_BIFLN</name>
<reference evidence="1 2" key="1">
    <citation type="submission" date="2016-10" db="EMBL/GenBank/DDBJ databases">
        <authorList>
            <person name="Varghese N."/>
            <person name="Submissions S."/>
        </authorList>
    </citation>
    <scope>NUCLEOTIDE SEQUENCE [LARGE SCALE GENOMIC DNA]</scope>
    <source>
        <strain evidence="1 2">DSM 20219</strain>
    </source>
</reference>
<dbReference type="EMBL" id="FNRW01000004">
    <property type="protein sequence ID" value="SEB57163.1"/>
    <property type="molecule type" value="Genomic_DNA"/>
</dbReference>
<sequence length="57" mass="6162">DVVNLAQSEIYEMSMGKVRQDYAAIGPWSTTRSTSWTNCSKASSTRACRPASATSTT</sequence>
<proteinExistence type="predicted"/>
<dbReference type="Proteomes" id="UP000182842">
    <property type="component" value="Unassembled WGS sequence"/>
</dbReference>
<accession>A0AA45ZQ94</accession>
<organism evidence="1 2">
    <name type="scientific">Bifidobacterium longum</name>
    <dbReference type="NCBI Taxonomy" id="216816"/>
    <lineage>
        <taxon>Bacteria</taxon>
        <taxon>Bacillati</taxon>
        <taxon>Actinomycetota</taxon>
        <taxon>Actinomycetes</taxon>
        <taxon>Bifidobacteriales</taxon>
        <taxon>Bifidobacteriaceae</taxon>
        <taxon>Bifidobacterium</taxon>
    </lineage>
</organism>
<evidence type="ECO:0000313" key="2">
    <source>
        <dbReference type="Proteomes" id="UP000182842"/>
    </source>
</evidence>